<comment type="caution">
    <text evidence="1">The sequence shown here is derived from an EMBL/GenBank/DDBJ whole genome shotgun (WGS) entry which is preliminary data.</text>
</comment>
<organism evidence="1 2">
    <name type="scientific">Aphis craccivora</name>
    <name type="common">Cowpea aphid</name>
    <dbReference type="NCBI Taxonomy" id="307492"/>
    <lineage>
        <taxon>Eukaryota</taxon>
        <taxon>Metazoa</taxon>
        <taxon>Ecdysozoa</taxon>
        <taxon>Arthropoda</taxon>
        <taxon>Hexapoda</taxon>
        <taxon>Insecta</taxon>
        <taxon>Pterygota</taxon>
        <taxon>Neoptera</taxon>
        <taxon>Paraneoptera</taxon>
        <taxon>Hemiptera</taxon>
        <taxon>Sternorrhyncha</taxon>
        <taxon>Aphidomorpha</taxon>
        <taxon>Aphidoidea</taxon>
        <taxon>Aphididae</taxon>
        <taxon>Aphidini</taxon>
        <taxon>Aphis</taxon>
        <taxon>Aphis</taxon>
    </lineage>
</organism>
<accession>A0A6G0ZGZ7</accession>
<feature type="non-terminal residue" evidence="1">
    <location>
        <position position="93"/>
    </location>
</feature>
<evidence type="ECO:0000313" key="2">
    <source>
        <dbReference type="Proteomes" id="UP000478052"/>
    </source>
</evidence>
<dbReference type="InterPro" id="IPR029058">
    <property type="entry name" value="AB_hydrolase_fold"/>
</dbReference>
<dbReference type="OrthoDB" id="199913at2759"/>
<gene>
    <name evidence="1" type="ORF">FWK35_00003949</name>
</gene>
<dbReference type="AlphaFoldDB" id="A0A6G0ZGZ7"/>
<dbReference type="Proteomes" id="UP000478052">
    <property type="component" value="Unassembled WGS sequence"/>
</dbReference>
<name>A0A6G0ZGZ7_APHCR</name>
<evidence type="ECO:0000313" key="1">
    <source>
        <dbReference type="EMBL" id="KAF0770107.1"/>
    </source>
</evidence>
<reference evidence="1 2" key="1">
    <citation type="submission" date="2019-08" db="EMBL/GenBank/DDBJ databases">
        <title>Whole genome of Aphis craccivora.</title>
        <authorList>
            <person name="Voronova N.V."/>
            <person name="Shulinski R.S."/>
            <person name="Bandarenka Y.V."/>
            <person name="Zhorov D.G."/>
            <person name="Warner D."/>
        </authorList>
    </citation>
    <scope>NUCLEOTIDE SEQUENCE [LARGE SCALE GENOMIC DNA]</scope>
    <source>
        <strain evidence="1">180601</strain>
        <tissue evidence="1">Whole Body</tissue>
    </source>
</reference>
<feature type="non-terminal residue" evidence="1">
    <location>
        <position position="1"/>
    </location>
</feature>
<proteinExistence type="predicted"/>
<dbReference type="Gene3D" id="3.40.50.1820">
    <property type="entry name" value="alpha/beta hydrolase"/>
    <property type="match status" value="1"/>
</dbReference>
<protein>
    <submittedName>
        <fullName evidence="1">Inactive pancreatic lipase-related protein 1-like</fullName>
    </submittedName>
</protein>
<keyword evidence="2" id="KW-1185">Reference proteome</keyword>
<sequence length="93" mass="10848">TLSCDHTKVTPYFIESINSNIGFWSIPCSNRFYFNLGLCNPPESEYVLMGEHSPRYLLLAYKREKTLRQRLPQKVIVAKPQHEAQPSTIHIRK</sequence>
<dbReference type="SUPFAM" id="SSF53474">
    <property type="entry name" value="alpha/beta-Hydrolases"/>
    <property type="match status" value="1"/>
</dbReference>
<dbReference type="EMBL" id="VUJU01000485">
    <property type="protein sequence ID" value="KAF0770107.1"/>
    <property type="molecule type" value="Genomic_DNA"/>
</dbReference>